<dbReference type="AlphaFoldDB" id="A0A5J4UI76"/>
<proteinExistence type="predicted"/>
<dbReference type="GO" id="GO:0071011">
    <property type="term" value="C:precatalytic spliceosome"/>
    <property type="evidence" value="ECO:0007669"/>
    <property type="project" value="TreeGrafter"/>
</dbReference>
<feature type="region of interest" description="Disordered" evidence="1">
    <location>
        <begin position="48"/>
        <end position="72"/>
    </location>
</feature>
<feature type="region of interest" description="Disordered" evidence="1">
    <location>
        <begin position="102"/>
        <end position="157"/>
    </location>
</feature>
<dbReference type="PANTHER" id="PTHR13288:SF8">
    <property type="entry name" value="SPLICING FACTOR 45"/>
    <property type="match status" value="1"/>
</dbReference>
<dbReference type="PANTHER" id="PTHR13288">
    <property type="entry name" value="SPLICING FACTOR 45 SPF45"/>
    <property type="match status" value="1"/>
</dbReference>
<dbReference type="OrthoDB" id="5411533at2759"/>
<feature type="compositionally biased region" description="Acidic residues" evidence="1">
    <location>
        <begin position="122"/>
        <end position="131"/>
    </location>
</feature>
<evidence type="ECO:0000313" key="4">
    <source>
        <dbReference type="Proteomes" id="UP000324800"/>
    </source>
</evidence>
<evidence type="ECO:0000313" key="3">
    <source>
        <dbReference type="EMBL" id="KAA6370279.1"/>
    </source>
</evidence>
<dbReference type="SMART" id="SM00443">
    <property type="entry name" value="G_patch"/>
    <property type="match status" value="1"/>
</dbReference>
<dbReference type="InterPro" id="IPR000467">
    <property type="entry name" value="G_patch_dom"/>
</dbReference>
<comment type="caution">
    <text evidence="3">The sequence shown here is derived from an EMBL/GenBank/DDBJ whole genome shotgun (WGS) entry which is preliminary data.</text>
</comment>
<organism evidence="3 4">
    <name type="scientific">Streblomastix strix</name>
    <dbReference type="NCBI Taxonomy" id="222440"/>
    <lineage>
        <taxon>Eukaryota</taxon>
        <taxon>Metamonada</taxon>
        <taxon>Preaxostyla</taxon>
        <taxon>Oxymonadida</taxon>
        <taxon>Streblomastigidae</taxon>
        <taxon>Streblomastix</taxon>
    </lineage>
</organism>
<evidence type="ECO:0000256" key="1">
    <source>
        <dbReference type="SAM" id="MobiDB-lite"/>
    </source>
</evidence>
<dbReference type="Pfam" id="PF01585">
    <property type="entry name" value="G-patch"/>
    <property type="match status" value="1"/>
</dbReference>
<sequence>MSETKGEQTPVKMTPMQVLRQTKPMKPKTSSKLTQLPIAQFIIQDQHEHNEGYDEEELFPPDGPDVYDPNFPDDYIQLVEERAKIEEEKHLRDQIEERDRAERALLLEEKSKQAQIDSQTSEQEEEDEDEIWERKVKQRQEMRSGMSNEAGKAEDANILKGEEFAKSFMKKFGFTEGKGLGKEEQGIKTAIGVEQIGDNAGIIVQLKEKQ</sequence>
<protein>
    <recommendedName>
        <fullName evidence="2">G-patch domain-containing protein</fullName>
    </recommendedName>
</protein>
<feature type="region of interest" description="Disordered" evidence="1">
    <location>
        <begin position="1"/>
        <end position="34"/>
    </location>
</feature>
<dbReference type="PROSITE" id="PS50174">
    <property type="entry name" value="G_PATCH"/>
    <property type="match status" value="1"/>
</dbReference>
<feature type="compositionally biased region" description="Basic and acidic residues" evidence="1">
    <location>
        <begin position="132"/>
        <end position="142"/>
    </location>
</feature>
<name>A0A5J4UI76_9EUKA</name>
<dbReference type="GO" id="GO:0003676">
    <property type="term" value="F:nucleic acid binding"/>
    <property type="evidence" value="ECO:0007669"/>
    <property type="project" value="InterPro"/>
</dbReference>
<dbReference type="EMBL" id="SNRW01015545">
    <property type="protein sequence ID" value="KAA6370279.1"/>
    <property type="molecule type" value="Genomic_DNA"/>
</dbReference>
<dbReference type="Proteomes" id="UP000324800">
    <property type="component" value="Unassembled WGS sequence"/>
</dbReference>
<dbReference type="InterPro" id="IPR040052">
    <property type="entry name" value="RBM17"/>
</dbReference>
<dbReference type="GO" id="GO:0045292">
    <property type="term" value="P:mRNA cis splicing, via spliceosome"/>
    <property type="evidence" value="ECO:0007669"/>
    <property type="project" value="InterPro"/>
</dbReference>
<feature type="domain" description="G-patch" evidence="2">
    <location>
        <begin position="161"/>
        <end position="207"/>
    </location>
</feature>
<reference evidence="3 4" key="1">
    <citation type="submission" date="2019-03" db="EMBL/GenBank/DDBJ databases">
        <title>Single cell metagenomics reveals metabolic interactions within the superorganism composed of flagellate Streblomastix strix and complex community of Bacteroidetes bacteria on its surface.</title>
        <authorList>
            <person name="Treitli S.C."/>
            <person name="Kolisko M."/>
            <person name="Husnik F."/>
            <person name="Keeling P."/>
            <person name="Hampl V."/>
        </authorList>
    </citation>
    <scope>NUCLEOTIDE SEQUENCE [LARGE SCALE GENOMIC DNA]</scope>
    <source>
        <strain evidence="3">ST1C</strain>
    </source>
</reference>
<feature type="compositionally biased region" description="Basic and acidic residues" evidence="1">
    <location>
        <begin position="102"/>
        <end position="112"/>
    </location>
</feature>
<gene>
    <name evidence="3" type="ORF">EZS28_034194</name>
</gene>
<accession>A0A5J4UI76</accession>
<evidence type="ECO:0000259" key="2">
    <source>
        <dbReference type="PROSITE" id="PS50174"/>
    </source>
</evidence>